<dbReference type="OrthoDB" id="7743875at2"/>
<keyword evidence="2" id="KW-1185">Reference proteome</keyword>
<protein>
    <submittedName>
        <fullName evidence="1">Uncharacterized protein</fullName>
    </submittedName>
</protein>
<proteinExistence type="predicted"/>
<evidence type="ECO:0000313" key="1">
    <source>
        <dbReference type="EMBL" id="CUH67973.1"/>
    </source>
</evidence>
<dbReference type="EMBL" id="CYSA01000027">
    <property type="protein sequence ID" value="CUH67973.1"/>
    <property type="molecule type" value="Genomic_DNA"/>
</dbReference>
<dbReference type="Proteomes" id="UP000051587">
    <property type="component" value="Unassembled WGS sequence"/>
</dbReference>
<dbReference type="STRING" id="53501.SAMN04488043_104186"/>
<accession>A0A0P1FJ15</accession>
<organism evidence="1 2">
    <name type="scientific">Thalassovita gelatinovora</name>
    <name type="common">Thalassobius gelatinovorus</name>
    <dbReference type="NCBI Taxonomy" id="53501"/>
    <lineage>
        <taxon>Bacteria</taxon>
        <taxon>Pseudomonadati</taxon>
        <taxon>Pseudomonadota</taxon>
        <taxon>Alphaproteobacteria</taxon>
        <taxon>Rhodobacterales</taxon>
        <taxon>Roseobacteraceae</taxon>
        <taxon>Thalassovita</taxon>
    </lineage>
</organism>
<sequence length="109" mass="12468">MFTVVNEPTFRHDIDIHEPVDGGHRIQKLNVTFRLVPEEDGDEEIAMSDEQIKDHLRRRIVCFNDLGDEKGNPLPYNDEIREQLLARQDVRLGLIRGYAKAVTKGATGN</sequence>
<name>A0A0P1FJ15_THAGE</name>
<dbReference type="RefSeq" id="WP_058264008.1">
    <property type="nucleotide sequence ID" value="NZ_CP051181.1"/>
</dbReference>
<reference evidence="1 2" key="1">
    <citation type="submission" date="2015-09" db="EMBL/GenBank/DDBJ databases">
        <authorList>
            <consortium name="Swine Surveillance"/>
        </authorList>
    </citation>
    <scope>NUCLEOTIDE SEQUENCE [LARGE SCALE GENOMIC DNA]</scope>
    <source>
        <strain evidence="1 2">CECT 4357</strain>
    </source>
</reference>
<gene>
    <name evidence="1" type="ORF">TG4357_03315</name>
</gene>
<dbReference type="AlphaFoldDB" id="A0A0P1FJ15"/>
<evidence type="ECO:0000313" key="2">
    <source>
        <dbReference type="Proteomes" id="UP000051587"/>
    </source>
</evidence>